<dbReference type="AlphaFoldDB" id="A0AAN8RHW8"/>
<name>A0AAN8RHW8_9PEZI</name>
<protein>
    <submittedName>
        <fullName evidence="1">Uncharacterized protein</fullName>
    </submittedName>
</protein>
<evidence type="ECO:0000313" key="2">
    <source>
        <dbReference type="Proteomes" id="UP001313282"/>
    </source>
</evidence>
<keyword evidence="2" id="KW-1185">Reference proteome</keyword>
<evidence type="ECO:0000313" key="1">
    <source>
        <dbReference type="EMBL" id="KAK6344739.1"/>
    </source>
</evidence>
<proteinExistence type="predicted"/>
<sequence>MELLPRRSRYVSILQPAGKLAMVFDKILEKGYRWEQQVKVKSLSVGRMSKVSSVSLGEKRVVIKLNKEPFGNIQVGCFAEEWRLSRLVSLCPVLIVWWNAAVMRGTDYRNPLHEAGARSRVNKQNSNGVTRLRESQNSRAELSDEACCRKGGLLRSNRDFSG</sequence>
<organism evidence="1 2">
    <name type="scientific">Orbilia javanica</name>
    <dbReference type="NCBI Taxonomy" id="47235"/>
    <lineage>
        <taxon>Eukaryota</taxon>
        <taxon>Fungi</taxon>
        <taxon>Dikarya</taxon>
        <taxon>Ascomycota</taxon>
        <taxon>Pezizomycotina</taxon>
        <taxon>Orbiliomycetes</taxon>
        <taxon>Orbiliales</taxon>
        <taxon>Orbiliaceae</taxon>
        <taxon>Orbilia</taxon>
    </lineage>
</organism>
<gene>
    <name evidence="1" type="ORF">TWF718_006695</name>
</gene>
<dbReference type="Proteomes" id="UP001313282">
    <property type="component" value="Unassembled WGS sequence"/>
</dbReference>
<dbReference type="EMBL" id="JAVHNR010000004">
    <property type="protein sequence ID" value="KAK6344739.1"/>
    <property type="molecule type" value="Genomic_DNA"/>
</dbReference>
<comment type="caution">
    <text evidence="1">The sequence shown here is derived from an EMBL/GenBank/DDBJ whole genome shotgun (WGS) entry which is preliminary data.</text>
</comment>
<reference evidence="1 2" key="1">
    <citation type="submission" date="2019-10" db="EMBL/GenBank/DDBJ databases">
        <authorList>
            <person name="Palmer J.M."/>
        </authorList>
    </citation>
    <scope>NUCLEOTIDE SEQUENCE [LARGE SCALE GENOMIC DNA]</scope>
    <source>
        <strain evidence="1 2">TWF718</strain>
    </source>
</reference>
<accession>A0AAN8RHW8</accession>